<dbReference type="EC" id="3.1.30.-" evidence="10"/>
<organism evidence="14 15">
    <name type="scientific">Caballeronia telluris</name>
    <dbReference type="NCBI Taxonomy" id="326475"/>
    <lineage>
        <taxon>Bacteria</taxon>
        <taxon>Pseudomonadati</taxon>
        <taxon>Pseudomonadota</taxon>
        <taxon>Betaproteobacteria</taxon>
        <taxon>Burkholderiales</taxon>
        <taxon>Burkholderiaceae</taxon>
        <taxon>Caballeronia</taxon>
    </lineage>
</organism>
<dbReference type="Proteomes" id="UP000054717">
    <property type="component" value="Unassembled WGS sequence"/>
</dbReference>
<dbReference type="SMART" id="SM00477">
    <property type="entry name" value="NUC"/>
    <property type="match status" value="1"/>
</dbReference>
<keyword evidence="5 10" id="KW-0255">Endonuclease</keyword>
<keyword evidence="3 10" id="KW-0540">Nuclease</keyword>
<dbReference type="Gene3D" id="3.40.570.10">
    <property type="entry name" value="Extracellular Endonuclease, subunit A"/>
    <property type="match status" value="1"/>
</dbReference>
<evidence type="ECO:0000256" key="7">
    <source>
        <dbReference type="ARBA" id="ARBA00022842"/>
    </source>
</evidence>
<evidence type="ECO:0000256" key="6">
    <source>
        <dbReference type="ARBA" id="ARBA00022801"/>
    </source>
</evidence>
<evidence type="ECO:0000256" key="9">
    <source>
        <dbReference type="PIRSR" id="PIRSR640255-2"/>
    </source>
</evidence>
<feature type="binding site" evidence="9">
    <location>
        <position position="160"/>
    </location>
    <ligand>
        <name>Mg(2+)</name>
        <dbReference type="ChEBI" id="CHEBI:18420"/>
        <note>catalytic</note>
    </ligand>
</feature>
<dbReference type="PROSITE" id="PS01070">
    <property type="entry name" value="NUCLEASE_NON_SPEC"/>
    <property type="match status" value="1"/>
</dbReference>
<dbReference type="SMART" id="SM00892">
    <property type="entry name" value="Endonuclease_NS"/>
    <property type="match status" value="1"/>
</dbReference>
<evidence type="ECO:0000313" key="14">
    <source>
        <dbReference type="EMBL" id="SAL66390.1"/>
    </source>
</evidence>
<dbReference type="EMBL" id="FCNZ02000016">
    <property type="protein sequence ID" value="SAL66390.1"/>
    <property type="molecule type" value="Genomic_DNA"/>
</dbReference>
<dbReference type="InterPro" id="IPR018524">
    <property type="entry name" value="DNA/RNA_endonuclease_AS"/>
</dbReference>
<dbReference type="InterPro" id="IPR001604">
    <property type="entry name" value="Endo_G_ENPP1-like_dom"/>
</dbReference>
<accession>A0A158JDI1</accession>
<keyword evidence="15" id="KW-1185">Reference proteome</keyword>
<dbReference type="PANTHER" id="PTHR13966:SF5">
    <property type="entry name" value="ENDONUCLEASE G, MITOCHONDRIAL"/>
    <property type="match status" value="1"/>
</dbReference>
<evidence type="ECO:0000313" key="15">
    <source>
        <dbReference type="Proteomes" id="UP000054717"/>
    </source>
</evidence>
<evidence type="ECO:0000259" key="13">
    <source>
        <dbReference type="SMART" id="SM00892"/>
    </source>
</evidence>
<dbReference type="PROSITE" id="PS51257">
    <property type="entry name" value="PROKAR_LIPOPROTEIN"/>
    <property type="match status" value="1"/>
</dbReference>
<dbReference type="GO" id="GO:0046872">
    <property type="term" value="F:metal ion binding"/>
    <property type="evidence" value="ECO:0007669"/>
    <property type="project" value="UniProtKB-KW"/>
</dbReference>
<feature type="domain" description="DNA/RNA non-specific endonuclease/pyrophosphatase/phosphodiesterase" evidence="13">
    <location>
        <begin position="65"/>
        <end position="255"/>
    </location>
</feature>
<evidence type="ECO:0000256" key="10">
    <source>
        <dbReference type="RuleBase" id="RU366055"/>
    </source>
</evidence>
<proteinExistence type="inferred from homology"/>
<keyword evidence="11" id="KW-0732">Signal</keyword>
<evidence type="ECO:0000259" key="12">
    <source>
        <dbReference type="SMART" id="SM00477"/>
    </source>
</evidence>
<comment type="cofactor">
    <cofactor evidence="1 10">
        <name>Mg(2+)</name>
        <dbReference type="ChEBI" id="CHEBI:18420"/>
    </cofactor>
</comment>
<protein>
    <recommendedName>
        <fullName evidence="10">Endonuclease</fullName>
        <ecNumber evidence="10">3.1.30.-</ecNumber>
    </recommendedName>
</protein>
<dbReference type="STRING" id="326475.AWB66_04090"/>
<gene>
    <name evidence="14" type="ORF">AWB66_04090</name>
</gene>
<evidence type="ECO:0000256" key="4">
    <source>
        <dbReference type="ARBA" id="ARBA00022723"/>
    </source>
</evidence>
<reference evidence="14" key="1">
    <citation type="submission" date="2016-01" db="EMBL/GenBank/DDBJ databases">
        <authorList>
            <person name="Peeters Charlotte."/>
        </authorList>
    </citation>
    <scope>NUCLEOTIDE SEQUENCE</scope>
    <source>
        <strain evidence="14">LMG 22936</strain>
    </source>
</reference>
<dbReference type="AlphaFoldDB" id="A0A158JDI1"/>
<evidence type="ECO:0000256" key="3">
    <source>
        <dbReference type="ARBA" id="ARBA00022722"/>
    </source>
</evidence>
<comment type="similarity">
    <text evidence="2 10">Belongs to the DNA/RNA non-specific endonuclease family.</text>
</comment>
<dbReference type="PANTHER" id="PTHR13966">
    <property type="entry name" value="ENDONUCLEASE RELATED"/>
    <property type="match status" value="1"/>
</dbReference>
<keyword evidence="4 9" id="KW-0479">Metal-binding</keyword>
<dbReference type="InterPro" id="IPR044925">
    <property type="entry name" value="His-Me_finger_sf"/>
</dbReference>
<feature type="active site" description="Proton acceptor" evidence="8">
    <location>
        <position position="130"/>
    </location>
</feature>
<dbReference type="InterPro" id="IPR020821">
    <property type="entry name" value="ENPP1-3/EXOG-like_nuc-like"/>
</dbReference>
<dbReference type="GO" id="GO:0004521">
    <property type="term" value="F:RNA endonuclease activity"/>
    <property type="evidence" value="ECO:0007669"/>
    <property type="project" value="TreeGrafter"/>
</dbReference>
<evidence type="ECO:0000256" key="1">
    <source>
        <dbReference type="ARBA" id="ARBA00001946"/>
    </source>
</evidence>
<evidence type="ECO:0000256" key="11">
    <source>
        <dbReference type="SAM" id="SignalP"/>
    </source>
</evidence>
<feature type="chain" id="PRO_5011111886" description="Endonuclease" evidence="11">
    <location>
        <begin position="22"/>
        <end position="267"/>
    </location>
</feature>
<evidence type="ECO:0000256" key="2">
    <source>
        <dbReference type="ARBA" id="ARBA00010052"/>
    </source>
</evidence>
<dbReference type="SUPFAM" id="SSF54060">
    <property type="entry name" value="His-Me finger endonucleases"/>
    <property type="match status" value="1"/>
</dbReference>
<evidence type="ECO:0000256" key="5">
    <source>
        <dbReference type="ARBA" id="ARBA00022759"/>
    </source>
</evidence>
<evidence type="ECO:0000256" key="8">
    <source>
        <dbReference type="PIRSR" id="PIRSR640255-1"/>
    </source>
</evidence>
<name>A0A158JDI1_9BURK</name>
<feature type="domain" description="ENPP1-3/EXOG-like endonuclease/phosphodiesterase" evidence="12">
    <location>
        <begin position="66"/>
        <end position="255"/>
    </location>
</feature>
<dbReference type="InterPro" id="IPR040255">
    <property type="entry name" value="Non-specific_endonuclease"/>
</dbReference>
<comment type="caution">
    <text evidence="14">The sequence shown here is derived from an EMBL/GenBank/DDBJ whole genome shotgun (WGS) entry which is preliminary data.</text>
</comment>
<dbReference type="InterPro" id="IPR044929">
    <property type="entry name" value="DNA/RNA_non-sp_Endonuclease_sf"/>
</dbReference>
<dbReference type="Pfam" id="PF01223">
    <property type="entry name" value="Endonuclease_NS"/>
    <property type="match status" value="1"/>
</dbReference>
<keyword evidence="7" id="KW-0460">Magnesium</keyword>
<keyword evidence="6 10" id="KW-0378">Hydrolase</keyword>
<sequence>MTIRIKAVFAALLGASCFLPAIVPAVASASPLSWITSNDCSQFSPNGRAPVVVNAKLRASTQTLCYSDFAVLHSGITKGPLWSAEHLTAQHVDDAKNNTRTNRFFAEKQLQPGAGAQLDDYKRSGYDRGHMSPAGDRWSKKGMAESFSLANIVPQNPSNNRRVWARIEESVRRLAEESGDAYVVTGPLFSGRELQTIGESRVFVPTQLYKVVYLPARNLAFAVVVDNTATDAYTMKTVRELETMSGLQFPGIPDTLKDKRIGGLKGV</sequence>
<feature type="signal peptide" evidence="11">
    <location>
        <begin position="1"/>
        <end position="21"/>
    </location>
</feature>
<dbReference type="GO" id="GO:0003676">
    <property type="term" value="F:nucleic acid binding"/>
    <property type="evidence" value="ECO:0007669"/>
    <property type="project" value="InterPro"/>
</dbReference>
<dbReference type="GO" id="GO:0000014">
    <property type="term" value="F:single-stranded DNA endodeoxyribonuclease activity"/>
    <property type="evidence" value="ECO:0007669"/>
    <property type="project" value="TreeGrafter"/>
</dbReference>